<proteinExistence type="predicted"/>
<accession>A0A444Z0J5</accession>
<dbReference type="AlphaFoldDB" id="A0A444Z0J5"/>
<keyword evidence="2" id="KW-1185">Reference proteome</keyword>
<organism evidence="1 2">
    <name type="scientific">Arachis hypogaea</name>
    <name type="common">Peanut</name>
    <dbReference type="NCBI Taxonomy" id="3818"/>
    <lineage>
        <taxon>Eukaryota</taxon>
        <taxon>Viridiplantae</taxon>
        <taxon>Streptophyta</taxon>
        <taxon>Embryophyta</taxon>
        <taxon>Tracheophyta</taxon>
        <taxon>Spermatophyta</taxon>
        <taxon>Magnoliopsida</taxon>
        <taxon>eudicotyledons</taxon>
        <taxon>Gunneridae</taxon>
        <taxon>Pentapetalae</taxon>
        <taxon>rosids</taxon>
        <taxon>fabids</taxon>
        <taxon>Fabales</taxon>
        <taxon>Fabaceae</taxon>
        <taxon>Papilionoideae</taxon>
        <taxon>50 kb inversion clade</taxon>
        <taxon>dalbergioids sensu lato</taxon>
        <taxon>Dalbergieae</taxon>
        <taxon>Pterocarpus clade</taxon>
        <taxon>Arachis</taxon>
    </lineage>
</organism>
<evidence type="ECO:0000313" key="1">
    <source>
        <dbReference type="EMBL" id="RYR07690.1"/>
    </source>
</evidence>
<evidence type="ECO:0000313" key="2">
    <source>
        <dbReference type="Proteomes" id="UP000289738"/>
    </source>
</evidence>
<name>A0A444Z0J5_ARAHY</name>
<dbReference type="PANTHER" id="PTHR36757:SF4">
    <property type="entry name" value="DUF4005 DOMAIN-CONTAINING PROTEIN"/>
    <property type="match status" value="1"/>
</dbReference>
<comment type="caution">
    <text evidence="1">The sequence shown here is derived from an EMBL/GenBank/DDBJ whole genome shotgun (WGS) entry which is preliminary data.</text>
</comment>
<reference evidence="1 2" key="1">
    <citation type="submission" date="2019-01" db="EMBL/GenBank/DDBJ databases">
        <title>Sequencing of cultivated peanut Arachis hypogaea provides insights into genome evolution and oil improvement.</title>
        <authorList>
            <person name="Chen X."/>
        </authorList>
    </citation>
    <scope>NUCLEOTIDE SEQUENCE [LARGE SCALE GENOMIC DNA]</scope>
    <source>
        <strain evidence="2">cv. Fuhuasheng</strain>
        <tissue evidence="1">Leaves</tissue>
    </source>
</reference>
<dbReference type="Proteomes" id="UP000289738">
    <property type="component" value="Chromosome B05"/>
</dbReference>
<gene>
    <name evidence="1" type="ORF">Ahy_B05g075098</name>
</gene>
<evidence type="ECO:0008006" key="3">
    <source>
        <dbReference type="Google" id="ProtNLM"/>
    </source>
</evidence>
<dbReference type="Gramene" id="arahy.Tifrunner.gnm2.ann2.Ah15g439000.1">
    <property type="protein sequence ID" value="arahy.Tifrunner.gnm2.ann2.Ah15g439000.1-CDS-1"/>
    <property type="gene ID" value="arahy.Tifrunner.gnm2.ann2.Ah15g439000"/>
</dbReference>
<sequence>MCSENSPPRLSLSNDDVAQLHVLPMKQNSQQVPCKNTTTMLLNNDDDDDDSNSEFEFITTSNIFEFESSSADELFSNGVILPIQIQERKTATNNAARKHMINLQHHTKLLPPRPSSSFHTSADKMKKETIIRELLELSCCEEYEEKNNNKKKKKHSHCSSSSSFWGFSRSKSLNCETKKSLICSLPLLSRSNSTGSVQNNQKRMSSINNKSSSSSNFWSCSSLNYLFPVQKSAASGKIYGHGGIRISPVLNVPTPYVSKGSLNLFGFGSFFSVGKVKKNNK</sequence>
<dbReference type="PANTHER" id="PTHR36757">
    <property type="entry name" value="BNAANNG22500D PROTEIN"/>
    <property type="match status" value="1"/>
</dbReference>
<dbReference type="EMBL" id="SDMP01000015">
    <property type="protein sequence ID" value="RYR07690.1"/>
    <property type="molecule type" value="Genomic_DNA"/>
</dbReference>
<dbReference type="OrthoDB" id="1106808at2759"/>
<protein>
    <recommendedName>
        <fullName evidence="3">Membrane-associated kinase regulator</fullName>
    </recommendedName>
</protein>